<accession>A0A6C0M336</accession>
<dbReference type="GO" id="GO:0006260">
    <property type="term" value="P:DNA replication"/>
    <property type="evidence" value="ECO:0007669"/>
    <property type="project" value="UniProtKB-KW"/>
</dbReference>
<dbReference type="GO" id="GO:0016887">
    <property type="term" value="F:ATP hydrolysis activity"/>
    <property type="evidence" value="ECO:0007669"/>
    <property type="project" value="InterPro"/>
</dbReference>
<sequence>MKASKPKPKVKPKHQDPTTQSSDPTPKPNALLPLNYNQVLGREGIAADVAAVLNEFQAKKGDLTIRRGIYIHGNPGVGKTEFVMQLLKSLNYDIVKYDAGDIRNKSIIDLITKHNMSEHSVLSMFHRAPKRIAIVMDEIDGMNNGDKGGINTLIKLMRPKKTKKQRLEDVTMNPIICIGNHHVDKKIRELMKVCVTFEIPIPTLDQVSVIVQSVLHSHDLTLHKNVARFIQGDLRKISIIGGILNNTGCNGYSNTLIQTILQPKTNNEDSKTIVKKIINTPCALGDHSVLMNETDRTIVGLLWHENVVDALAKVPRQQEAFAFYKCALDNICFADYIDRITFQKQIWQFNEMSSLIKTFYNNKLYHERFNPCPKFNPSEVRFTKVLTKYSTEYNNSLFIQMMCQKFGMDKKDLFVFFLNAFATADDKQMEDIMDEFEITKLDVQRMQRYLNKCTYPSEFVDDDLCGD</sequence>
<dbReference type="PANTHER" id="PTHR23389:SF6">
    <property type="entry name" value="REPLICATION FACTOR C SUBUNIT 1"/>
    <property type="match status" value="1"/>
</dbReference>
<protein>
    <recommendedName>
        <fullName evidence="3">AAA+ ATPase domain-containing protein</fullName>
    </recommendedName>
</protein>
<dbReference type="SMART" id="SM00382">
    <property type="entry name" value="AAA"/>
    <property type="match status" value="1"/>
</dbReference>
<evidence type="ECO:0000259" key="3">
    <source>
        <dbReference type="SMART" id="SM00382"/>
    </source>
</evidence>
<feature type="region of interest" description="Disordered" evidence="2">
    <location>
        <begin position="1"/>
        <end position="30"/>
    </location>
</feature>
<dbReference type="InterPro" id="IPR003959">
    <property type="entry name" value="ATPase_AAA_core"/>
</dbReference>
<dbReference type="CDD" id="cd00009">
    <property type="entry name" value="AAA"/>
    <property type="match status" value="1"/>
</dbReference>
<dbReference type="SUPFAM" id="SSF52540">
    <property type="entry name" value="P-loop containing nucleoside triphosphate hydrolases"/>
    <property type="match status" value="1"/>
</dbReference>
<evidence type="ECO:0000256" key="2">
    <source>
        <dbReference type="SAM" id="MobiDB-lite"/>
    </source>
</evidence>
<keyword evidence="1" id="KW-0235">DNA replication</keyword>
<dbReference type="GO" id="GO:0003677">
    <property type="term" value="F:DNA binding"/>
    <property type="evidence" value="ECO:0007669"/>
    <property type="project" value="TreeGrafter"/>
</dbReference>
<evidence type="ECO:0000313" key="4">
    <source>
        <dbReference type="EMBL" id="QHU36738.1"/>
    </source>
</evidence>
<dbReference type="InterPro" id="IPR027417">
    <property type="entry name" value="P-loop_NTPase"/>
</dbReference>
<dbReference type="Pfam" id="PF00004">
    <property type="entry name" value="AAA"/>
    <property type="match status" value="1"/>
</dbReference>
<name>A0A6C0M336_9ZZZZ</name>
<reference evidence="4" key="1">
    <citation type="journal article" date="2020" name="Nature">
        <title>Giant virus diversity and host interactions through global metagenomics.</title>
        <authorList>
            <person name="Schulz F."/>
            <person name="Roux S."/>
            <person name="Paez-Espino D."/>
            <person name="Jungbluth S."/>
            <person name="Walsh D.A."/>
            <person name="Denef V.J."/>
            <person name="McMahon K.D."/>
            <person name="Konstantinidis K.T."/>
            <person name="Eloe-Fadrosh E.A."/>
            <person name="Kyrpides N.C."/>
            <person name="Woyke T."/>
        </authorList>
    </citation>
    <scope>NUCLEOTIDE SEQUENCE</scope>
    <source>
        <strain evidence="4">GVMAG-S-1035124-57</strain>
    </source>
</reference>
<dbReference type="PANTHER" id="PTHR23389">
    <property type="entry name" value="CHROMOSOME TRANSMISSION FIDELITY FACTOR 18"/>
    <property type="match status" value="1"/>
</dbReference>
<proteinExistence type="predicted"/>
<dbReference type="GO" id="GO:0005634">
    <property type="term" value="C:nucleus"/>
    <property type="evidence" value="ECO:0007669"/>
    <property type="project" value="TreeGrafter"/>
</dbReference>
<dbReference type="InterPro" id="IPR003593">
    <property type="entry name" value="AAA+_ATPase"/>
</dbReference>
<organism evidence="4">
    <name type="scientific">viral metagenome</name>
    <dbReference type="NCBI Taxonomy" id="1070528"/>
    <lineage>
        <taxon>unclassified sequences</taxon>
        <taxon>metagenomes</taxon>
        <taxon>organismal metagenomes</taxon>
    </lineage>
</organism>
<evidence type="ECO:0000256" key="1">
    <source>
        <dbReference type="ARBA" id="ARBA00022705"/>
    </source>
</evidence>
<dbReference type="GO" id="GO:0005524">
    <property type="term" value="F:ATP binding"/>
    <property type="evidence" value="ECO:0007669"/>
    <property type="project" value="InterPro"/>
</dbReference>
<feature type="compositionally biased region" description="Basic residues" evidence="2">
    <location>
        <begin position="1"/>
        <end position="12"/>
    </location>
</feature>
<dbReference type="AlphaFoldDB" id="A0A6C0M336"/>
<feature type="domain" description="AAA+ ATPase" evidence="3">
    <location>
        <begin position="65"/>
        <end position="205"/>
    </location>
</feature>
<dbReference type="Gene3D" id="3.40.50.300">
    <property type="entry name" value="P-loop containing nucleotide triphosphate hydrolases"/>
    <property type="match status" value="1"/>
</dbReference>
<dbReference type="EMBL" id="MN740631">
    <property type="protein sequence ID" value="QHU36738.1"/>
    <property type="molecule type" value="Genomic_DNA"/>
</dbReference>